<dbReference type="GO" id="GO:0004577">
    <property type="term" value="F:N-acetylglucosaminyldiphosphodolichol N-acetylglucosaminyltransferase activity"/>
    <property type="evidence" value="ECO:0007669"/>
    <property type="project" value="TreeGrafter"/>
</dbReference>
<dbReference type="AlphaFoldDB" id="A0AAW0R7Z6"/>
<dbReference type="Pfam" id="PF08660">
    <property type="entry name" value="Alg14"/>
    <property type="match status" value="1"/>
</dbReference>
<name>A0AAW0R7Z6_9PEZI</name>
<evidence type="ECO:0000256" key="2">
    <source>
        <dbReference type="ARBA" id="ARBA00004590"/>
    </source>
</evidence>
<evidence type="ECO:0000313" key="13">
    <source>
        <dbReference type="Proteomes" id="UP001392437"/>
    </source>
</evidence>
<evidence type="ECO:0000256" key="8">
    <source>
        <dbReference type="ARBA" id="ARBA00022989"/>
    </source>
</evidence>
<dbReference type="PANTHER" id="PTHR12154">
    <property type="entry name" value="GLYCOSYL TRANSFERASE-RELATED"/>
    <property type="match status" value="1"/>
</dbReference>
<dbReference type="EMBL" id="JAQQWP010000002">
    <property type="protein sequence ID" value="KAK8129890.1"/>
    <property type="molecule type" value="Genomic_DNA"/>
</dbReference>
<dbReference type="Proteomes" id="UP001392437">
    <property type="component" value="Unassembled WGS sequence"/>
</dbReference>
<accession>A0AAW0R7Z6</accession>
<evidence type="ECO:0000256" key="6">
    <source>
        <dbReference type="ARBA" id="ARBA00022692"/>
    </source>
</evidence>
<evidence type="ECO:0000256" key="1">
    <source>
        <dbReference type="ARBA" id="ARBA00004389"/>
    </source>
</evidence>
<organism evidence="12 13">
    <name type="scientific">Apiospora kogelbergensis</name>
    <dbReference type="NCBI Taxonomy" id="1337665"/>
    <lineage>
        <taxon>Eukaryota</taxon>
        <taxon>Fungi</taxon>
        <taxon>Dikarya</taxon>
        <taxon>Ascomycota</taxon>
        <taxon>Pezizomycotina</taxon>
        <taxon>Sordariomycetes</taxon>
        <taxon>Xylariomycetidae</taxon>
        <taxon>Amphisphaeriales</taxon>
        <taxon>Apiosporaceae</taxon>
        <taxon>Apiospora</taxon>
    </lineage>
</organism>
<dbReference type="GO" id="GO:0031965">
    <property type="term" value="C:nuclear membrane"/>
    <property type="evidence" value="ECO:0007669"/>
    <property type="project" value="UniProtKB-SubCell"/>
</dbReference>
<evidence type="ECO:0000256" key="7">
    <source>
        <dbReference type="ARBA" id="ARBA00022824"/>
    </source>
</evidence>
<comment type="subcellular location">
    <subcellularLocation>
        <location evidence="1 11">Endoplasmic reticulum membrane</location>
        <topology evidence="1 11">Single-pass membrane protein</topology>
    </subcellularLocation>
    <subcellularLocation>
        <location evidence="2">Nucleus membrane</location>
        <topology evidence="2">Single-pass membrane protein</topology>
    </subcellularLocation>
</comment>
<comment type="function">
    <text evidence="11">Involved in protein N-glycosylation. Essential for the second step of the dolichol-linked oligosaccharide pathway. Anchors the catalytic subunit ALG13 to the ER.</text>
</comment>
<dbReference type="PANTHER" id="PTHR12154:SF4">
    <property type="entry name" value="UDP-N-ACETYLGLUCOSAMINE TRANSFERASE SUBUNIT ALG14 HOMOLOG"/>
    <property type="match status" value="1"/>
</dbReference>
<gene>
    <name evidence="11" type="primary">ALG14</name>
    <name evidence="12" type="ORF">PG999_002270</name>
</gene>
<comment type="caution">
    <text evidence="12">The sequence shown here is derived from an EMBL/GenBank/DDBJ whole genome shotgun (WGS) entry which is preliminary data.</text>
</comment>
<keyword evidence="6" id="KW-0812">Transmembrane</keyword>
<evidence type="ECO:0000256" key="5">
    <source>
        <dbReference type="ARBA" id="ARBA00017467"/>
    </source>
</evidence>
<keyword evidence="9" id="KW-0472">Membrane</keyword>
<keyword evidence="7 11" id="KW-0256">Endoplasmic reticulum</keyword>
<reference evidence="12 13" key="1">
    <citation type="submission" date="2023-01" db="EMBL/GenBank/DDBJ databases">
        <title>Analysis of 21 Apiospora genomes using comparative genomics revels a genus with tremendous synthesis potential of carbohydrate active enzymes and secondary metabolites.</title>
        <authorList>
            <person name="Sorensen T."/>
        </authorList>
    </citation>
    <scope>NUCLEOTIDE SEQUENCE [LARGE SCALE GENOMIC DNA]</scope>
    <source>
        <strain evidence="12 13">CBS 117206</strain>
    </source>
</reference>
<comment type="similarity">
    <text evidence="3 11">Belongs to the ALG14 family.</text>
</comment>
<evidence type="ECO:0000256" key="9">
    <source>
        <dbReference type="ARBA" id="ARBA00023136"/>
    </source>
</evidence>
<sequence>MTLYFFTLRYKFLIVCGESTQLPRASKDTEATFRLYFAGSGGHTGELLQMLANSPPGDNIHRTWVICHGDETSRHKIIAWEAERKSGKSLARGYDIAMIRRARNVFQPWVTVPVSAIQCACDIYRVLNRGYPHWLGQGNQGGPLGELMPGKGYPQVFVTNGPGTGLIIAGVAWIMKMLWLLPASSCKVLFIESIARVKSLSLTGKLFYYTGIATRMVTQHKPVGERYGLEVEEMLTARVLDGPDSNSFSGV</sequence>
<evidence type="ECO:0000256" key="10">
    <source>
        <dbReference type="ARBA" id="ARBA00032062"/>
    </source>
</evidence>
<dbReference type="GO" id="GO:0043541">
    <property type="term" value="C:UDP-N-acetylglucosamine transferase complex"/>
    <property type="evidence" value="ECO:0007669"/>
    <property type="project" value="TreeGrafter"/>
</dbReference>
<dbReference type="GO" id="GO:0006488">
    <property type="term" value="P:dolichol-linked oligosaccharide biosynthetic process"/>
    <property type="evidence" value="ECO:0007669"/>
    <property type="project" value="InterPro"/>
</dbReference>
<protein>
    <recommendedName>
        <fullName evidence="5 11">UDP-N-acetylglucosamine transferase subunit ALG14</fullName>
    </recommendedName>
    <alternativeName>
        <fullName evidence="10 11">Asparagine-linked glycosylation protein 14</fullName>
    </alternativeName>
</protein>
<evidence type="ECO:0000313" key="12">
    <source>
        <dbReference type="EMBL" id="KAK8129890.1"/>
    </source>
</evidence>
<comment type="subunit">
    <text evidence="4 11">Heterodimer with ALG13 to form a functional enzyme.</text>
</comment>
<evidence type="ECO:0000256" key="3">
    <source>
        <dbReference type="ARBA" id="ARBA00009731"/>
    </source>
</evidence>
<proteinExistence type="inferred from homology"/>
<keyword evidence="8" id="KW-1133">Transmembrane helix</keyword>
<keyword evidence="13" id="KW-1185">Reference proteome</keyword>
<dbReference type="InterPro" id="IPR013969">
    <property type="entry name" value="Oligosacch_biosynth_Alg14"/>
</dbReference>
<evidence type="ECO:0000256" key="11">
    <source>
        <dbReference type="RuleBase" id="RU362127"/>
    </source>
</evidence>
<evidence type="ECO:0000256" key="4">
    <source>
        <dbReference type="ARBA" id="ARBA00011335"/>
    </source>
</evidence>